<gene>
    <name evidence="1" type="ORF">PPRIM_AZ9-3.1.T0130150</name>
</gene>
<evidence type="ECO:0000313" key="2">
    <source>
        <dbReference type="Proteomes" id="UP000688137"/>
    </source>
</evidence>
<reference evidence="1" key="1">
    <citation type="submission" date="2021-01" db="EMBL/GenBank/DDBJ databases">
        <authorList>
            <consortium name="Genoscope - CEA"/>
            <person name="William W."/>
        </authorList>
    </citation>
    <scope>NUCLEOTIDE SEQUENCE</scope>
</reference>
<evidence type="ECO:0000313" key="1">
    <source>
        <dbReference type="EMBL" id="CAD8048943.1"/>
    </source>
</evidence>
<dbReference type="AlphaFoldDB" id="A0A8S1K3B7"/>
<dbReference type="OMA" id="CWDETIK"/>
<name>A0A8S1K3B7_PARPR</name>
<sequence length="385" mass="45934">MSDQIAKAMKKFSEKINKLYLPSVYPIVIDNVEINKKVQLNRTNRCKSQHIIQKYNQIQTNQSQDNVTINNQVVQINQSKDNQSISVQSQINKTSDQSELNAQEIININQLINQKKKEIVRQNKYYLKQISKIRQNYEMKAKLRDQSSKDRKSTDKSEELYEKCWDETIKEINKEIEENQLIVYDKNHQGRQKKIKRPKPLKSQIFTKIREHEDQYFRQRSESILRKMKQKSIHLVGEVTEQIEQAQRIQKEQQYQRSKEREDGKQEIIKSLRFKEQEKLVKLLQSRPTNRHVQLTYKKNNEELDDQLSSLKNNKKKRSLSLNNCLPSIDKHQEIEINSVKQQEKVQILKKIQEMSNLLNRNLLKKSRNFQQQSYQDLSAIIKGQ</sequence>
<proteinExistence type="predicted"/>
<keyword evidence="2" id="KW-1185">Reference proteome</keyword>
<organism evidence="1 2">
    <name type="scientific">Paramecium primaurelia</name>
    <dbReference type="NCBI Taxonomy" id="5886"/>
    <lineage>
        <taxon>Eukaryota</taxon>
        <taxon>Sar</taxon>
        <taxon>Alveolata</taxon>
        <taxon>Ciliophora</taxon>
        <taxon>Intramacronucleata</taxon>
        <taxon>Oligohymenophorea</taxon>
        <taxon>Peniculida</taxon>
        <taxon>Parameciidae</taxon>
        <taxon>Paramecium</taxon>
    </lineage>
</organism>
<protein>
    <submittedName>
        <fullName evidence="1">Uncharacterized protein</fullName>
    </submittedName>
</protein>
<dbReference type="EMBL" id="CAJJDM010000010">
    <property type="protein sequence ID" value="CAD8048943.1"/>
    <property type="molecule type" value="Genomic_DNA"/>
</dbReference>
<accession>A0A8S1K3B7</accession>
<dbReference type="Proteomes" id="UP000688137">
    <property type="component" value="Unassembled WGS sequence"/>
</dbReference>
<comment type="caution">
    <text evidence="1">The sequence shown here is derived from an EMBL/GenBank/DDBJ whole genome shotgun (WGS) entry which is preliminary data.</text>
</comment>